<dbReference type="EMBL" id="CM042044">
    <property type="protein sequence ID" value="KAI3687095.1"/>
    <property type="molecule type" value="Genomic_DNA"/>
</dbReference>
<proteinExistence type="predicted"/>
<organism evidence="1 2">
    <name type="scientific">Smallanthus sonchifolius</name>
    <dbReference type="NCBI Taxonomy" id="185202"/>
    <lineage>
        <taxon>Eukaryota</taxon>
        <taxon>Viridiplantae</taxon>
        <taxon>Streptophyta</taxon>
        <taxon>Embryophyta</taxon>
        <taxon>Tracheophyta</taxon>
        <taxon>Spermatophyta</taxon>
        <taxon>Magnoliopsida</taxon>
        <taxon>eudicotyledons</taxon>
        <taxon>Gunneridae</taxon>
        <taxon>Pentapetalae</taxon>
        <taxon>asterids</taxon>
        <taxon>campanulids</taxon>
        <taxon>Asterales</taxon>
        <taxon>Asteraceae</taxon>
        <taxon>Asteroideae</taxon>
        <taxon>Heliantheae alliance</taxon>
        <taxon>Millerieae</taxon>
        <taxon>Smallanthus</taxon>
    </lineage>
</organism>
<gene>
    <name evidence="1" type="ORF">L1987_80786</name>
</gene>
<protein>
    <submittedName>
        <fullName evidence="1">Uncharacterized protein</fullName>
    </submittedName>
</protein>
<reference evidence="1 2" key="2">
    <citation type="journal article" date="2022" name="Mol. Ecol. Resour.">
        <title>The genomes of chicory, endive, great burdock and yacon provide insights into Asteraceae paleo-polyploidization history and plant inulin production.</title>
        <authorList>
            <person name="Fan W."/>
            <person name="Wang S."/>
            <person name="Wang H."/>
            <person name="Wang A."/>
            <person name="Jiang F."/>
            <person name="Liu H."/>
            <person name="Zhao H."/>
            <person name="Xu D."/>
            <person name="Zhang Y."/>
        </authorList>
    </citation>
    <scope>NUCLEOTIDE SEQUENCE [LARGE SCALE GENOMIC DNA]</scope>
    <source>
        <strain evidence="2">cv. Yunnan</strain>
        <tissue evidence="1">Leaves</tissue>
    </source>
</reference>
<evidence type="ECO:0000313" key="1">
    <source>
        <dbReference type="EMBL" id="KAI3687095.1"/>
    </source>
</evidence>
<accession>A0ACB8YNN1</accession>
<comment type="caution">
    <text evidence="1">The sequence shown here is derived from an EMBL/GenBank/DDBJ whole genome shotgun (WGS) entry which is preliminary data.</text>
</comment>
<sequence length="266" mass="30692">MVSLSKLSQQFGSFPDSLLLERSMRFNMVTLHKEEIGPENKLSLRISAMVSRGNIGKLPEKLFGPISIKEPTWNGVTDSSIRDIKDKEILLCFKPSQERAPQFTRRQRDDIELKRCPDRVLKLASCTTDQGILNEKDWQHEVKSRLVGSRIDQQVARMSQEGCQKDLEDLGPDCSQIDEVHARVEVEQPHVYRRGWKVVRINIENRKGTGQVGQRVKKRVRGVVWKQTVYKPQLYKGRQFDGSFKQANLAAEIYIAKMQLIRCWKA</sequence>
<keyword evidence="2" id="KW-1185">Reference proteome</keyword>
<dbReference type="Proteomes" id="UP001056120">
    <property type="component" value="Linkage Group LG27"/>
</dbReference>
<name>A0ACB8YNN1_9ASTR</name>
<evidence type="ECO:0000313" key="2">
    <source>
        <dbReference type="Proteomes" id="UP001056120"/>
    </source>
</evidence>
<reference evidence="2" key="1">
    <citation type="journal article" date="2022" name="Mol. Ecol. Resour.">
        <title>The genomes of chicory, endive, great burdock and yacon provide insights into Asteraceae palaeo-polyploidization history and plant inulin production.</title>
        <authorList>
            <person name="Fan W."/>
            <person name="Wang S."/>
            <person name="Wang H."/>
            <person name="Wang A."/>
            <person name="Jiang F."/>
            <person name="Liu H."/>
            <person name="Zhao H."/>
            <person name="Xu D."/>
            <person name="Zhang Y."/>
        </authorList>
    </citation>
    <scope>NUCLEOTIDE SEQUENCE [LARGE SCALE GENOMIC DNA]</scope>
    <source>
        <strain evidence="2">cv. Yunnan</strain>
    </source>
</reference>